<sequence>MGQRQQAYDAHQGVSSGGGEDNSGYALSIILRNEGFIYTMGAQPVIFAIEIARITSLVNLFACLTKVINGCDFPCLLAISVIVILILITYRNNVC</sequence>
<reference evidence="3 4" key="1">
    <citation type="submission" date="2015-02" db="EMBL/GenBank/DDBJ databases">
        <title>Single-cell genomics of uncultivated deep-branching MTB reveals a conserved set of magnetosome genes.</title>
        <authorList>
            <person name="Kolinko S."/>
            <person name="Richter M."/>
            <person name="Glockner F.O."/>
            <person name="Brachmann A."/>
            <person name="Schuler D."/>
        </authorList>
    </citation>
    <scope>NUCLEOTIDE SEQUENCE [LARGE SCALE GENOMIC DNA]</scope>
    <source>
        <strain evidence="3">TM-1</strain>
    </source>
</reference>
<comment type="caution">
    <text evidence="3">The sequence shown here is derived from an EMBL/GenBank/DDBJ whole genome shotgun (WGS) entry which is preliminary data.</text>
</comment>
<evidence type="ECO:0000256" key="1">
    <source>
        <dbReference type="SAM" id="MobiDB-lite"/>
    </source>
</evidence>
<keyword evidence="4" id="KW-1185">Reference proteome</keyword>
<gene>
    <name evidence="3" type="ORF">MBAV_000844</name>
</gene>
<accession>A0A0F3GYP5</accession>
<name>A0A0F3GYP5_9BACT</name>
<dbReference type="AlphaFoldDB" id="A0A0F3GYP5"/>
<feature type="region of interest" description="Disordered" evidence="1">
    <location>
        <begin position="1"/>
        <end position="22"/>
    </location>
</feature>
<dbReference type="EMBL" id="LACI01000382">
    <property type="protein sequence ID" value="KJU86962.1"/>
    <property type="molecule type" value="Genomic_DNA"/>
</dbReference>
<feature type="transmembrane region" description="Helical" evidence="2">
    <location>
        <begin position="71"/>
        <end position="90"/>
    </location>
</feature>
<dbReference type="Proteomes" id="UP000033423">
    <property type="component" value="Unassembled WGS sequence"/>
</dbReference>
<evidence type="ECO:0000313" key="3">
    <source>
        <dbReference type="EMBL" id="KJU86962.1"/>
    </source>
</evidence>
<keyword evidence="2" id="KW-1133">Transmembrane helix</keyword>
<keyword evidence="2" id="KW-0472">Membrane</keyword>
<evidence type="ECO:0000256" key="2">
    <source>
        <dbReference type="SAM" id="Phobius"/>
    </source>
</evidence>
<feature type="transmembrane region" description="Helical" evidence="2">
    <location>
        <begin position="45"/>
        <end position="64"/>
    </location>
</feature>
<keyword evidence="2" id="KW-0812">Transmembrane</keyword>
<protein>
    <submittedName>
        <fullName evidence="3">Membrane protein</fullName>
    </submittedName>
</protein>
<evidence type="ECO:0000313" key="4">
    <source>
        <dbReference type="Proteomes" id="UP000033423"/>
    </source>
</evidence>
<proteinExistence type="predicted"/>
<organism evidence="3 4">
    <name type="scientific">Candidatus Magnetobacterium bavaricum</name>
    <dbReference type="NCBI Taxonomy" id="29290"/>
    <lineage>
        <taxon>Bacteria</taxon>
        <taxon>Pseudomonadati</taxon>
        <taxon>Nitrospirota</taxon>
        <taxon>Thermodesulfovibrionia</taxon>
        <taxon>Thermodesulfovibrionales</taxon>
        <taxon>Candidatus Magnetobacteriaceae</taxon>
        <taxon>Candidatus Magnetobacterium</taxon>
    </lineage>
</organism>